<dbReference type="Pfam" id="PF10901">
    <property type="entry name" value="DUF2690"/>
    <property type="match status" value="1"/>
</dbReference>
<evidence type="ECO:0000313" key="3">
    <source>
        <dbReference type="Proteomes" id="UP000198707"/>
    </source>
</evidence>
<evidence type="ECO:0000256" key="1">
    <source>
        <dbReference type="SAM" id="SignalP"/>
    </source>
</evidence>
<keyword evidence="1" id="KW-0732">Signal</keyword>
<feature type="signal peptide" evidence="1">
    <location>
        <begin position="1"/>
        <end position="29"/>
    </location>
</feature>
<gene>
    <name evidence="2" type="ORF">SAMN05443287_10190</name>
</gene>
<organism evidence="2 3">
    <name type="scientific">Micromonospora phaseoli</name>
    <dbReference type="NCBI Taxonomy" id="1144548"/>
    <lineage>
        <taxon>Bacteria</taxon>
        <taxon>Bacillati</taxon>
        <taxon>Actinomycetota</taxon>
        <taxon>Actinomycetes</taxon>
        <taxon>Micromonosporales</taxon>
        <taxon>Micromonosporaceae</taxon>
        <taxon>Micromonospora</taxon>
    </lineage>
</organism>
<reference evidence="3" key="1">
    <citation type="submission" date="2016-10" db="EMBL/GenBank/DDBJ databases">
        <authorList>
            <person name="Varghese N."/>
            <person name="Submissions S."/>
        </authorList>
    </citation>
    <scope>NUCLEOTIDE SEQUENCE [LARGE SCALE GENOMIC DNA]</scope>
    <source>
        <strain evidence="3">CGMCC 4.7038</strain>
    </source>
</reference>
<dbReference type="OrthoDB" id="2863790at2"/>
<dbReference type="RefSeq" id="WP_092373452.1">
    <property type="nucleotide sequence ID" value="NZ_BOPI01000014.1"/>
</dbReference>
<name>A0A1H6R7Y5_9ACTN</name>
<dbReference type="AlphaFoldDB" id="A0A1H6R7Y5"/>
<proteinExistence type="predicted"/>
<evidence type="ECO:0000313" key="2">
    <source>
        <dbReference type="EMBL" id="SEI51843.1"/>
    </source>
</evidence>
<dbReference type="EMBL" id="FNYV01000001">
    <property type="protein sequence ID" value="SEI51843.1"/>
    <property type="molecule type" value="Genomic_DNA"/>
</dbReference>
<dbReference type="Proteomes" id="UP000198707">
    <property type="component" value="Unassembled WGS sequence"/>
</dbReference>
<feature type="chain" id="PRO_5011633941" description="DUF2690 domain-containing protein" evidence="1">
    <location>
        <begin position="30"/>
        <end position="152"/>
    </location>
</feature>
<sequence length="152" mass="16066">MFRNVRRLAAAAAGALIAASLLVATPAIAAPCSGHGCDGTDPIDTGCSANARNATQYPKYIMQGSTTLAVVELRWSETCKTNWGRISNRVSPHNTVRVRVTRANPSGTTEWYGGTGNQYYGDQLYGQNMTVCAVGEVVTASGTKYTSDPLCA</sequence>
<evidence type="ECO:0008006" key="4">
    <source>
        <dbReference type="Google" id="ProtNLM"/>
    </source>
</evidence>
<keyword evidence="3" id="KW-1185">Reference proteome</keyword>
<protein>
    <recommendedName>
        <fullName evidence="4">DUF2690 domain-containing protein</fullName>
    </recommendedName>
</protein>
<dbReference type="InterPro" id="IPR021224">
    <property type="entry name" value="DUF2690"/>
</dbReference>
<accession>A0A1H6R7Y5</accession>